<keyword evidence="2" id="KW-1185">Reference proteome</keyword>
<protein>
    <recommendedName>
        <fullName evidence="3">Outer membrane protein beta-barrel domain-containing protein</fullName>
    </recommendedName>
</protein>
<evidence type="ECO:0000313" key="1">
    <source>
        <dbReference type="EMBL" id="SFW54471.1"/>
    </source>
</evidence>
<evidence type="ECO:0000313" key="2">
    <source>
        <dbReference type="Proteomes" id="UP000182248"/>
    </source>
</evidence>
<organism evidence="1 2">
    <name type="scientific">Sinomicrobium oceani</name>
    <dbReference type="NCBI Taxonomy" id="1150368"/>
    <lineage>
        <taxon>Bacteria</taxon>
        <taxon>Pseudomonadati</taxon>
        <taxon>Bacteroidota</taxon>
        <taxon>Flavobacteriia</taxon>
        <taxon>Flavobacteriales</taxon>
        <taxon>Flavobacteriaceae</taxon>
        <taxon>Sinomicrobium</taxon>
    </lineage>
</organism>
<accession>A0A1K1Q3I5</accession>
<dbReference type="AlphaFoldDB" id="A0A1K1Q3I5"/>
<sequence length="195" mass="21337">MSLHGPVARTVKKCTLTLCTLFLSYFLHGQTARGEFIQASIGYGMSAPYDDVDILGDGFYAQGEYVLNLKSWLSLRPYAGVILVKTSDKNSMQREAGYEISANAFLLGGKARVIAPIPWVAPYAEGGIGTSLGSFVTYTGYTDIKKSGMLWHIPFSFGLLVGRHHNFDIGFVYYFHPSAEQYSGAFAVGMSFALD</sequence>
<name>A0A1K1Q3I5_9FLAO</name>
<proteinExistence type="predicted"/>
<gene>
    <name evidence="1" type="ORF">SAMN02927921_02235</name>
</gene>
<dbReference type="OrthoDB" id="942200at2"/>
<dbReference type="STRING" id="1150368.SAMN02927921_02235"/>
<reference evidence="1 2" key="1">
    <citation type="submission" date="2016-11" db="EMBL/GenBank/DDBJ databases">
        <authorList>
            <person name="Jaros S."/>
            <person name="Januszkiewicz K."/>
            <person name="Wedrychowicz H."/>
        </authorList>
    </citation>
    <scope>NUCLEOTIDE SEQUENCE [LARGE SCALE GENOMIC DNA]</scope>
    <source>
        <strain evidence="1 2">CGMCC 1.12145</strain>
    </source>
</reference>
<dbReference type="EMBL" id="FPJE01000011">
    <property type="protein sequence ID" value="SFW54471.1"/>
    <property type="molecule type" value="Genomic_DNA"/>
</dbReference>
<evidence type="ECO:0008006" key="3">
    <source>
        <dbReference type="Google" id="ProtNLM"/>
    </source>
</evidence>
<dbReference type="RefSeq" id="WP_083564884.1">
    <property type="nucleotide sequence ID" value="NZ_FPJE01000011.1"/>
</dbReference>
<dbReference type="Proteomes" id="UP000182248">
    <property type="component" value="Unassembled WGS sequence"/>
</dbReference>